<reference evidence="2" key="1">
    <citation type="submission" date="2021-05" db="EMBL/GenBank/DDBJ databases">
        <authorList>
            <person name="Stam R."/>
        </authorList>
    </citation>
    <scope>NUCLEOTIDE SEQUENCE</scope>
    <source>
        <strain evidence="2">CS162</strain>
    </source>
</reference>
<feature type="compositionally biased region" description="Polar residues" evidence="1">
    <location>
        <begin position="26"/>
        <end position="41"/>
    </location>
</feature>
<dbReference type="OrthoDB" id="3786627at2759"/>
<accession>A0A8J2MXD9</accession>
<protein>
    <submittedName>
        <fullName evidence="2">Uncharacterized protein</fullName>
    </submittedName>
</protein>
<dbReference type="GeneID" id="67013991"/>
<dbReference type="AlphaFoldDB" id="A0A8J2MXD9"/>
<organism evidence="2 3">
    <name type="scientific">Alternaria atra</name>
    <dbReference type="NCBI Taxonomy" id="119953"/>
    <lineage>
        <taxon>Eukaryota</taxon>
        <taxon>Fungi</taxon>
        <taxon>Dikarya</taxon>
        <taxon>Ascomycota</taxon>
        <taxon>Pezizomycotina</taxon>
        <taxon>Dothideomycetes</taxon>
        <taxon>Pleosporomycetidae</taxon>
        <taxon>Pleosporales</taxon>
        <taxon>Pleosporineae</taxon>
        <taxon>Pleosporaceae</taxon>
        <taxon>Alternaria</taxon>
        <taxon>Alternaria sect. Ulocladioides</taxon>
    </lineage>
</organism>
<proteinExistence type="predicted"/>
<name>A0A8J2MXD9_9PLEO</name>
<comment type="caution">
    <text evidence="2">The sequence shown here is derived from an EMBL/GenBank/DDBJ whole genome shotgun (WGS) entry which is preliminary data.</text>
</comment>
<evidence type="ECO:0000313" key="3">
    <source>
        <dbReference type="Proteomes" id="UP000676310"/>
    </source>
</evidence>
<feature type="compositionally biased region" description="Low complexity" evidence="1">
    <location>
        <begin position="69"/>
        <end position="83"/>
    </location>
</feature>
<dbReference type="Proteomes" id="UP000676310">
    <property type="component" value="Unassembled WGS sequence"/>
</dbReference>
<sequence length="206" mass="22084">MPRGGLIRHLFKHGSHAKSRSEAQPPKTNESGKPTANTSKIIQRAPSPPRTLEPSTIQVLPEVAEEEPTSATAPSPASSSTGSTVSDLASVITVFAAHTPVPAIDFATLPVCDLLYAAIDKATAATNEHIGTLETTVALLLTITGFSGTVEVLRREMQDRKRARETKIVELERFDEAVEGMRLPGMEERLGKNKANVSDGCLSPQY</sequence>
<feature type="compositionally biased region" description="Basic residues" evidence="1">
    <location>
        <begin position="9"/>
        <end position="18"/>
    </location>
</feature>
<evidence type="ECO:0000256" key="1">
    <source>
        <dbReference type="SAM" id="MobiDB-lite"/>
    </source>
</evidence>
<keyword evidence="3" id="KW-1185">Reference proteome</keyword>
<feature type="region of interest" description="Disordered" evidence="1">
    <location>
        <begin position="1"/>
        <end position="83"/>
    </location>
</feature>
<dbReference type="EMBL" id="CAJRGZ010000015">
    <property type="protein sequence ID" value="CAG5150059.1"/>
    <property type="molecule type" value="Genomic_DNA"/>
</dbReference>
<dbReference type="RefSeq" id="XP_043166076.1">
    <property type="nucleotide sequence ID" value="XM_043310141.1"/>
</dbReference>
<evidence type="ECO:0000313" key="2">
    <source>
        <dbReference type="EMBL" id="CAG5150059.1"/>
    </source>
</evidence>
<gene>
    <name evidence="2" type="ORF">ALTATR162_LOCUS2535</name>
</gene>